<dbReference type="SMART" id="SM00249">
    <property type="entry name" value="PHD"/>
    <property type="match status" value="2"/>
</dbReference>
<dbReference type="InterPro" id="IPR016181">
    <property type="entry name" value="Acyl_CoA_acyltransferase"/>
</dbReference>
<proteinExistence type="predicted"/>
<keyword evidence="4" id="KW-0862">Zinc</keyword>
<accession>A0AAN9EPC5</accession>
<dbReference type="InterPro" id="IPR001965">
    <property type="entry name" value="Znf_PHD"/>
</dbReference>
<dbReference type="InterPro" id="IPR019787">
    <property type="entry name" value="Znf_PHD-finger"/>
</dbReference>
<dbReference type="Pfam" id="PF16135">
    <property type="entry name" value="TDBD"/>
    <property type="match status" value="2"/>
</dbReference>
<dbReference type="Proteomes" id="UP001372338">
    <property type="component" value="Unassembled WGS sequence"/>
</dbReference>
<dbReference type="Gene3D" id="3.40.630.30">
    <property type="match status" value="1"/>
</dbReference>
<feature type="domain" description="PHD-type" evidence="7">
    <location>
        <begin position="545"/>
        <end position="590"/>
    </location>
</feature>
<evidence type="ECO:0000256" key="3">
    <source>
        <dbReference type="ARBA" id="ARBA00022771"/>
    </source>
</evidence>
<evidence type="ECO:0000256" key="4">
    <source>
        <dbReference type="ARBA" id="ARBA00022833"/>
    </source>
</evidence>
<evidence type="ECO:0000256" key="2">
    <source>
        <dbReference type="ARBA" id="ARBA00022723"/>
    </source>
</evidence>
<dbReference type="GO" id="GO:0000977">
    <property type="term" value="F:RNA polymerase II transcription regulatory region sequence-specific DNA binding"/>
    <property type="evidence" value="ECO:0007669"/>
    <property type="project" value="TreeGrafter"/>
</dbReference>
<organism evidence="8 9">
    <name type="scientific">Crotalaria pallida</name>
    <name type="common">Smooth rattlebox</name>
    <name type="synonym">Crotalaria striata</name>
    <dbReference type="NCBI Taxonomy" id="3830"/>
    <lineage>
        <taxon>Eukaryota</taxon>
        <taxon>Viridiplantae</taxon>
        <taxon>Streptophyta</taxon>
        <taxon>Embryophyta</taxon>
        <taxon>Tracheophyta</taxon>
        <taxon>Spermatophyta</taxon>
        <taxon>Magnoliopsida</taxon>
        <taxon>eudicotyledons</taxon>
        <taxon>Gunneridae</taxon>
        <taxon>Pentapetalae</taxon>
        <taxon>rosids</taxon>
        <taxon>fabids</taxon>
        <taxon>Fabales</taxon>
        <taxon>Fabaceae</taxon>
        <taxon>Papilionoideae</taxon>
        <taxon>50 kb inversion clade</taxon>
        <taxon>genistoids sensu lato</taxon>
        <taxon>core genistoids</taxon>
        <taxon>Crotalarieae</taxon>
        <taxon>Crotalaria</taxon>
    </lineage>
</organism>
<dbReference type="GO" id="GO:0005634">
    <property type="term" value="C:nucleus"/>
    <property type="evidence" value="ECO:0007669"/>
    <property type="project" value="UniProtKB-SubCell"/>
</dbReference>
<dbReference type="SUPFAM" id="SSF55729">
    <property type="entry name" value="Acyl-CoA N-acyltransferases (Nat)"/>
    <property type="match status" value="1"/>
</dbReference>
<dbReference type="SUPFAM" id="SSF57903">
    <property type="entry name" value="FYVE/PHD zinc finger"/>
    <property type="match status" value="2"/>
</dbReference>
<keyword evidence="3 6" id="KW-0863">Zinc-finger</keyword>
<dbReference type="GO" id="GO:0042393">
    <property type="term" value="F:histone binding"/>
    <property type="evidence" value="ECO:0007669"/>
    <property type="project" value="TreeGrafter"/>
</dbReference>
<dbReference type="InterPro" id="IPR011011">
    <property type="entry name" value="Znf_FYVE_PHD"/>
</dbReference>
<reference evidence="8 9" key="1">
    <citation type="submission" date="2024-01" db="EMBL/GenBank/DDBJ databases">
        <title>The genomes of 5 underutilized Papilionoideae crops provide insights into root nodulation and disease resistanc.</title>
        <authorList>
            <person name="Yuan L."/>
        </authorList>
    </citation>
    <scope>NUCLEOTIDE SEQUENCE [LARGE SCALE GENOMIC DNA]</scope>
    <source>
        <strain evidence="8">ZHUSHIDOU_FW_LH</strain>
        <tissue evidence="8">Leaf</tissue>
    </source>
</reference>
<dbReference type="PROSITE" id="PS01359">
    <property type="entry name" value="ZF_PHD_1"/>
    <property type="match status" value="1"/>
</dbReference>
<dbReference type="PANTHER" id="PTHR47025">
    <property type="entry name" value="AUTOIMMUNE REGULATOR"/>
    <property type="match status" value="1"/>
</dbReference>
<dbReference type="InterPro" id="IPR019786">
    <property type="entry name" value="Zinc_finger_PHD-type_CS"/>
</dbReference>
<dbReference type="Pfam" id="PF23209">
    <property type="entry name" value="IDM1_C"/>
    <property type="match status" value="1"/>
</dbReference>
<dbReference type="InterPro" id="IPR032308">
    <property type="entry name" value="TDBD"/>
</dbReference>
<evidence type="ECO:0000256" key="6">
    <source>
        <dbReference type="PROSITE-ProRule" id="PRU00146"/>
    </source>
</evidence>
<evidence type="ECO:0000256" key="5">
    <source>
        <dbReference type="ARBA" id="ARBA00023242"/>
    </source>
</evidence>
<dbReference type="Gene3D" id="3.30.40.10">
    <property type="entry name" value="Zinc/RING finger domain, C3HC4 (zinc finger)"/>
    <property type="match status" value="2"/>
</dbReference>
<dbReference type="CDD" id="cd15539">
    <property type="entry name" value="PHD1_AIRE"/>
    <property type="match status" value="1"/>
</dbReference>
<dbReference type="GO" id="GO:0045944">
    <property type="term" value="P:positive regulation of transcription by RNA polymerase II"/>
    <property type="evidence" value="ECO:0007669"/>
    <property type="project" value="TreeGrafter"/>
</dbReference>
<comment type="subcellular location">
    <subcellularLocation>
        <location evidence="1">Nucleus</location>
    </subcellularLocation>
</comment>
<keyword evidence="9" id="KW-1185">Reference proteome</keyword>
<sequence length="918" mass="101380">MAKGTDSDGFVLFSRFRTGLKREFQFAMKAQSNICDGSLGRTRGSKNFPEKVPILKSPERKRFRKYGEAKKDMNNDNEENANATAFGIESIDDNVRKETTSVLGIVEEESKKSDVGGSVIINGEEQMNEEEHVVLQDLEKGETGSAPKVDGMIAENSARHFTQSASKPKCDESKVVMSNGEKVNNIAAVGMDDRGRREVANVTMNSTLIVSKMQRRDTLKKFPSVLKELLTTGMLEGLQVKYVRGSKALARRPGDKGLRGVISGIGVLCYCDACNGVKVVSPNAFELHAGSGNKRPPEHIYLENGKTLRDVMNACLGPLDSLEEDIQKVLGGFTMKKSSICLNCRAIKGVSKVLCDSCLVLKDSQPSPIQTPAISKRSVPLAIETPAISNTSLPFTVQPPAISNISVPVDNQSRSLEPVAIPKLLKKGMKRSTSCGKNQGKLTRKDLRLHKLVFEHNALQNGTELRYFAHGKCGQQALLGYKQEGGILCTCCNKKISASQFEAHAGWASRRKPYLHIYTPEGISLHDLSISLMKEWRKLSNDDNDDLCSICQDGGDLLCCDGCPRTFHIDCVPLPCIPSDPWYCKYCQNNFQMDKHGDRIANAPNRRCIRVVKSVEVDHGGCALCRGHHFSRSFGPRTVMICDQCEKEYHVGCLKDHNMQNLEELPEGDWFCGTSCSQIHSTMTNLVVGEKKNLPVPDSLLNAIKKKREEKCLETEVAVGLETGVDVDLRTEVGAGLETGVGAGLDIKWRVLNWKLDNSGEVRKLLSQAVAIFHERFDSIVDSGCDFIPTMLYGRVVKGQDFGRIYCAVLTVNQVVVSAGAFRIFGPEVAELPIVATAWKYQGQGYFQCLFSCIERLLGSLNVRQLVLPAAEEAESLWTNKFGFTRLSEEEINSHKKFYPIVFFQGTSLLQKLVPAAL</sequence>
<comment type="caution">
    <text evidence="8">The sequence shown here is derived from an EMBL/GenBank/DDBJ whole genome shotgun (WGS) entry which is preliminary data.</text>
</comment>
<dbReference type="PANTHER" id="PTHR47025:SF2">
    <property type="entry name" value="AUTOIMMUNE REGULATOR"/>
    <property type="match status" value="1"/>
</dbReference>
<evidence type="ECO:0000313" key="8">
    <source>
        <dbReference type="EMBL" id="KAK7261284.1"/>
    </source>
</evidence>
<name>A0AAN9EPC5_CROPI</name>
<dbReference type="EMBL" id="JAYWIO010000005">
    <property type="protein sequence ID" value="KAK7261284.1"/>
    <property type="molecule type" value="Genomic_DNA"/>
</dbReference>
<dbReference type="InterPro" id="IPR013083">
    <property type="entry name" value="Znf_RING/FYVE/PHD"/>
</dbReference>
<dbReference type="GO" id="GO:0008270">
    <property type="term" value="F:zinc ion binding"/>
    <property type="evidence" value="ECO:0007669"/>
    <property type="project" value="UniProtKB-KW"/>
</dbReference>
<evidence type="ECO:0000256" key="1">
    <source>
        <dbReference type="ARBA" id="ARBA00004123"/>
    </source>
</evidence>
<dbReference type="PROSITE" id="PS50016">
    <property type="entry name" value="ZF_PHD_2"/>
    <property type="match status" value="1"/>
</dbReference>
<keyword evidence="2" id="KW-0479">Metal-binding</keyword>
<gene>
    <name evidence="8" type="ORF">RIF29_27593</name>
</gene>
<protein>
    <recommendedName>
        <fullName evidence="7">PHD-type domain-containing protein</fullName>
    </recommendedName>
</protein>
<dbReference type="Pfam" id="PF00628">
    <property type="entry name" value="PHD"/>
    <property type="match status" value="1"/>
</dbReference>
<evidence type="ECO:0000259" key="7">
    <source>
        <dbReference type="PROSITE" id="PS50016"/>
    </source>
</evidence>
<keyword evidence="5" id="KW-0539">Nucleus</keyword>
<dbReference type="InterPro" id="IPR056511">
    <property type="entry name" value="IDM1_C"/>
</dbReference>
<dbReference type="GO" id="GO:0003682">
    <property type="term" value="F:chromatin binding"/>
    <property type="evidence" value="ECO:0007669"/>
    <property type="project" value="TreeGrafter"/>
</dbReference>
<dbReference type="AlphaFoldDB" id="A0AAN9EPC5"/>
<evidence type="ECO:0000313" key="9">
    <source>
        <dbReference type="Proteomes" id="UP001372338"/>
    </source>
</evidence>